<dbReference type="Proteomes" id="UP000323136">
    <property type="component" value="Unassembled WGS sequence"/>
</dbReference>
<reference evidence="1 2" key="1">
    <citation type="submission" date="2019-07" db="EMBL/GenBank/DDBJ databases">
        <title>Genomic Encyclopedia of Type Strains, Phase IV (KMG-IV): sequencing the most valuable type-strain genomes for metagenomic binning, comparative biology and taxonomic classification.</title>
        <authorList>
            <person name="Goeker M."/>
        </authorList>
    </citation>
    <scope>NUCLEOTIDE SEQUENCE [LARGE SCALE GENOMIC DNA]</scope>
    <source>
        <strain evidence="1 2">DSM 18961</strain>
    </source>
</reference>
<organism evidence="1 2">
    <name type="scientific">Tenacibaculum adriaticum</name>
    <dbReference type="NCBI Taxonomy" id="413713"/>
    <lineage>
        <taxon>Bacteria</taxon>
        <taxon>Pseudomonadati</taxon>
        <taxon>Bacteroidota</taxon>
        <taxon>Flavobacteriia</taxon>
        <taxon>Flavobacteriales</taxon>
        <taxon>Flavobacteriaceae</taxon>
        <taxon>Tenacibaculum</taxon>
    </lineage>
</organism>
<dbReference type="Pfam" id="PF13585">
    <property type="entry name" value="CHU_C"/>
    <property type="match status" value="1"/>
</dbReference>
<evidence type="ECO:0000313" key="1">
    <source>
        <dbReference type="EMBL" id="TYP98127.1"/>
    </source>
</evidence>
<dbReference type="EMBL" id="VNIA01000003">
    <property type="protein sequence ID" value="TYP98127.1"/>
    <property type="molecule type" value="Genomic_DNA"/>
</dbReference>
<dbReference type="NCBIfam" id="TIGR04131">
    <property type="entry name" value="Bac_Flav_CTERM"/>
    <property type="match status" value="1"/>
</dbReference>
<dbReference type="OrthoDB" id="9765926at2"/>
<dbReference type="Gene3D" id="2.60.40.10">
    <property type="entry name" value="Immunoglobulins"/>
    <property type="match status" value="1"/>
</dbReference>
<protein>
    <submittedName>
        <fullName evidence="1">Gliding motility-associated-like protein</fullName>
    </submittedName>
</protein>
<comment type="caution">
    <text evidence="1">The sequence shown here is derived from an EMBL/GenBank/DDBJ whole genome shotgun (WGS) entry which is preliminary data.</text>
</comment>
<evidence type="ECO:0000313" key="2">
    <source>
        <dbReference type="Proteomes" id="UP000323136"/>
    </source>
</evidence>
<sequence>MIFKNFIKTFFLVLFIYHTNSYSQGTSCDIAQPFCSDTGINFQNTTGVASSEFGPDYGCLDTQPNPAWYYIKIDQSGNLDLRIEQNSSADFTGTGLDVDFICYGPFTETEINTGVCGNLTAVNTIACSYSTDSIENFSINGAQSGEYYLLLITNYANSTGFIKMENTDPSGPFSGSTDCSIVAGELGLDQDVCNGTIVTLDATPTTGTAISFEWQIDTGSGFNTIIGETNATLEINDDLSGIYKVIITDVNNNTGSDEVVITYFPVPIANTVNDLLFCDVDNDGFNSFDLQADVTPQVLGTQDPTQFEVVYFLTQADADNNTTANALSNPYTNPTAFSSQDIFVRIHNIDAPNACFDTTQFKLSITGFPEPSQPLDYPECDDTVSGGDTDGFFNNFILSSKDNEILGNLSPTQYSVSYHTTLAGAQTDALTDVIDKNNPYRNAIANQQTIYIRVENVDNVDCNAVSENGTNFEPFNLIVNPLPIISNNPAQLTQCDTDADLNTNINLTQAEINISANNANETFQYYPTLADATADTNEITNTISHPAADGDSVWVRTISSKGCYRISQLDIIISFAGDVAYDRLFETCDDFLDADGNDTANNNDTDGIANFDVSDAEDEVKALFPIAVRPNLDVLFFETLADRDAVTNQITDLVNYRNTNVPATTQQPIYIKIINTINNDCSGIGQLYILTQTVPEANTVTDITLCDDFDSGSFTDGENLNIDLTTQNPTILGTQNPADYSVTFYTSAAGANAGTNPITNDTNFRNTAQSGFTTGDVSTQTIYVRVENNTTSCFNDHLSFNVVINPLPIINNTIEPLEVCDTGAVDNDTRNGLEQQIDLSVKDAEILDSRDPAQFEVSYHRTQQDALDGVNAVNKTSYDNNPATTTIINNLGEETLWISLLNTTTGCRYGLNSLLIRIHPEPNILVTDISNLSACDNDDDSDDTNGIIQTIDLTIQEPDILTNYPAAQHDDFTITYHTTQNGAINNTDIISDTEKMAYTNINNPQRIFVRVENKDTGCINDDTYFDIIINPLPGFQVTSPQILCLNLDPITLEVENPDGVYTYQWTKDTNPTVVSNTSELIVSQGGNYHVTATNTTTLCTRTRTIIVEESIIATIIEEDISIVDDSENNTITINNQDNNLGIGNYEFALLNEEGFIVRNYQDEPNFEGLEGGVYTILVRDKNDCGVAQIDISIIEFPKFFTPNNDGYNDTWTIKGANSTFYPQSKIHIFNRFGKVVAEIPLDGEGWNGLYKSKALPSSDYWFNIQITDRNGITRNRKGHFSLLRK</sequence>
<dbReference type="RefSeq" id="WP_148870458.1">
    <property type="nucleotide sequence ID" value="NZ_VNIA01000003.1"/>
</dbReference>
<accession>A0A5S5DQG9</accession>
<proteinExistence type="predicted"/>
<name>A0A5S5DQG9_9FLAO</name>
<keyword evidence="2" id="KW-1185">Reference proteome</keyword>
<gene>
    <name evidence="1" type="ORF">C7447_103297</name>
</gene>
<dbReference type="InterPro" id="IPR026341">
    <property type="entry name" value="T9SS_type_B"/>
</dbReference>
<dbReference type="InterPro" id="IPR013783">
    <property type="entry name" value="Ig-like_fold"/>
</dbReference>